<evidence type="ECO:0000313" key="10">
    <source>
        <dbReference type="Proteomes" id="UP001369086"/>
    </source>
</evidence>
<evidence type="ECO:0000259" key="8">
    <source>
        <dbReference type="PROSITE" id="PS50853"/>
    </source>
</evidence>
<dbReference type="EMBL" id="JAHFZB010000004">
    <property type="protein sequence ID" value="KAK6491214.1"/>
    <property type="molecule type" value="Genomic_DNA"/>
</dbReference>
<feature type="domain" description="Fibronectin type-III" evidence="8">
    <location>
        <begin position="553"/>
        <end position="652"/>
    </location>
</feature>
<evidence type="ECO:0000256" key="6">
    <source>
        <dbReference type="SAM" id="Phobius"/>
    </source>
</evidence>
<organism evidence="9 10">
    <name type="scientific">Huso huso</name>
    <name type="common">Beluga</name>
    <name type="synonym">Acipenser huso</name>
    <dbReference type="NCBI Taxonomy" id="61971"/>
    <lineage>
        <taxon>Eukaryota</taxon>
        <taxon>Metazoa</taxon>
        <taxon>Chordata</taxon>
        <taxon>Craniata</taxon>
        <taxon>Vertebrata</taxon>
        <taxon>Euteleostomi</taxon>
        <taxon>Actinopterygii</taxon>
        <taxon>Chondrostei</taxon>
        <taxon>Acipenseriformes</taxon>
        <taxon>Acipenseridae</taxon>
        <taxon>Huso</taxon>
    </lineage>
</organism>
<feature type="compositionally biased region" description="Basic residues" evidence="5">
    <location>
        <begin position="457"/>
        <end position="469"/>
    </location>
</feature>
<sequence>MASLWTIWCVLVSFICSAKSICPDRCDCQHSQHLLCTNRGLRTLPKATIQNPEEILIYSLGGNFINNISAFDFTRFSHLVRLDLQYNQIQSIHPKTFEKLYRLEELYLGNNLIPNISSGTLISLKKLRILYVNSNEIKKLTEHSFVNLDSLIKLRLDGNSIEFLQDALFNRLPNLLYLQLESNKIRYIHKNAFANLGKLRFLNLSGNKQTTLRNVFTFSQLNSLTNLILSENEIHHVGNRVFQNLQKLSKLSLNNNKISHLGTEAFKGLSGLKELLMNGNLLTDIPLGLLDPLEKIEELDFSSNLISHVRPNAFKELKFLKVVKLNNNELTSLSGEIFAFNHVLYSLDLNKNNWTCDCRLRGFKQWMNLVHTHGKLLTVFVQCHHPLVLKGKYLDYLNSSQLQSTGNNSEACLFSQSESIDRLTPGVKDKRKSAEQLNIQADQGGPGEPDKGTAEKTKRKKEAVNHRARHVTTTGSVLVKDAATAGIPERARSVGNPGDKNLTIKTIEGVPMVSFAQPTSHPVQAKAEKFNLLQRDNRRLPVVTDPCEFNRHFILNITAEKVESTTATIQWKVLDHQGPKHSQIHFRILFDRFGQPVRFHRFIYIRDQSNSVTLQELKEDTTYMVCIESVIAEQVCQVASRDHCTGVVTLPEEKRAVDFQLLTVIMLGVNALLVFLVLSVWISRLLRKRLNRRKSAVHVRQMYSTRRPLRSLGTGVSSDFTGYQSNRPRNTMCAIDEADLIEFPCDRFLDSNIRREEALQRFSD</sequence>
<evidence type="ECO:0000256" key="5">
    <source>
        <dbReference type="SAM" id="MobiDB-lite"/>
    </source>
</evidence>
<dbReference type="InterPro" id="IPR000483">
    <property type="entry name" value="Cys-rich_flank_reg_C"/>
</dbReference>
<dbReference type="Proteomes" id="UP001369086">
    <property type="component" value="Unassembled WGS sequence"/>
</dbReference>
<proteinExistence type="predicted"/>
<dbReference type="Gene3D" id="2.60.40.10">
    <property type="entry name" value="Immunoglobulins"/>
    <property type="match status" value="1"/>
</dbReference>
<gene>
    <name evidence="9" type="ORF">HHUSO_G5971</name>
</gene>
<dbReference type="InterPro" id="IPR003591">
    <property type="entry name" value="Leu-rich_rpt_typical-subtyp"/>
</dbReference>
<keyword evidence="6" id="KW-0812">Transmembrane</keyword>
<feature type="signal peptide" evidence="7">
    <location>
        <begin position="1"/>
        <end position="20"/>
    </location>
</feature>
<keyword evidence="3" id="KW-0677">Repeat</keyword>
<dbReference type="PANTHER" id="PTHR24369:SF210">
    <property type="entry name" value="CHAOPTIN-RELATED"/>
    <property type="match status" value="1"/>
</dbReference>
<keyword evidence="4" id="KW-1015">Disulfide bond</keyword>
<dbReference type="CDD" id="cd00063">
    <property type="entry name" value="FN3"/>
    <property type="match status" value="1"/>
</dbReference>
<feature type="transmembrane region" description="Helical" evidence="6">
    <location>
        <begin position="659"/>
        <end position="683"/>
    </location>
</feature>
<dbReference type="SUPFAM" id="SSF52058">
    <property type="entry name" value="L domain-like"/>
    <property type="match status" value="1"/>
</dbReference>
<dbReference type="PROSITE" id="PS51450">
    <property type="entry name" value="LRR"/>
    <property type="match status" value="2"/>
</dbReference>
<dbReference type="InterPro" id="IPR050541">
    <property type="entry name" value="LRR_TM_domain-containing"/>
</dbReference>
<feature type="chain" id="PRO_5046772981" evidence="7">
    <location>
        <begin position="21"/>
        <end position="764"/>
    </location>
</feature>
<reference evidence="9 10" key="1">
    <citation type="submission" date="2021-05" db="EMBL/GenBank/DDBJ databases">
        <authorList>
            <person name="Zahm M."/>
            <person name="Klopp C."/>
            <person name="Cabau C."/>
            <person name="Kuhl H."/>
            <person name="Suciu R."/>
            <person name="Ciorpac M."/>
            <person name="Holostenco D."/>
            <person name="Gessner J."/>
            <person name="Wuertz S."/>
            <person name="Hohne C."/>
            <person name="Stock M."/>
            <person name="Gislard M."/>
            <person name="Lluch J."/>
            <person name="Milhes M."/>
            <person name="Lampietro C."/>
            <person name="Lopez Roques C."/>
            <person name="Donnadieu C."/>
            <person name="Du K."/>
            <person name="Schartl M."/>
            <person name="Guiguen Y."/>
        </authorList>
    </citation>
    <scope>NUCLEOTIDE SEQUENCE [LARGE SCALE GENOMIC DNA]</scope>
    <source>
        <strain evidence="9">Hh-F2</strain>
        <tissue evidence="9">Blood</tissue>
    </source>
</reference>
<evidence type="ECO:0000256" key="4">
    <source>
        <dbReference type="ARBA" id="ARBA00023157"/>
    </source>
</evidence>
<keyword evidence="2 7" id="KW-0732">Signal</keyword>
<evidence type="ECO:0000313" key="9">
    <source>
        <dbReference type="EMBL" id="KAK6491214.1"/>
    </source>
</evidence>
<dbReference type="PANTHER" id="PTHR24369">
    <property type="entry name" value="ANTIGEN BSP, PUTATIVE-RELATED"/>
    <property type="match status" value="1"/>
</dbReference>
<dbReference type="SMART" id="SM00082">
    <property type="entry name" value="LRRCT"/>
    <property type="match status" value="1"/>
</dbReference>
<evidence type="ECO:0000256" key="1">
    <source>
        <dbReference type="ARBA" id="ARBA00022614"/>
    </source>
</evidence>
<comment type="caution">
    <text evidence="9">The sequence shown here is derived from an EMBL/GenBank/DDBJ whole genome shotgun (WGS) entry which is preliminary data.</text>
</comment>
<name>A0ABR1A298_HUSHU</name>
<dbReference type="SMART" id="SM00365">
    <property type="entry name" value="LRR_SD22"/>
    <property type="match status" value="5"/>
</dbReference>
<dbReference type="InterPro" id="IPR036116">
    <property type="entry name" value="FN3_sf"/>
</dbReference>
<dbReference type="Pfam" id="PF13855">
    <property type="entry name" value="LRR_8"/>
    <property type="match status" value="3"/>
</dbReference>
<keyword evidence="1" id="KW-0433">Leucine-rich repeat</keyword>
<keyword evidence="10" id="KW-1185">Reference proteome</keyword>
<feature type="region of interest" description="Disordered" evidence="5">
    <location>
        <begin position="425"/>
        <end position="469"/>
    </location>
</feature>
<protein>
    <submittedName>
        <fullName evidence="9">TLR4 interactor with leucine rich repeats</fullName>
    </submittedName>
</protein>
<dbReference type="InterPro" id="IPR032675">
    <property type="entry name" value="LRR_dom_sf"/>
</dbReference>
<dbReference type="SMART" id="SM00369">
    <property type="entry name" value="LRR_TYP"/>
    <property type="match status" value="11"/>
</dbReference>
<evidence type="ECO:0000256" key="7">
    <source>
        <dbReference type="SAM" id="SignalP"/>
    </source>
</evidence>
<dbReference type="InterPro" id="IPR013783">
    <property type="entry name" value="Ig-like_fold"/>
</dbReference>
<keyword evidence="6" id="KW-0472">Membrane</keyword>
<dbReference type="Gene3D" id="3.80.10.10">
    <property type="entry name" value="Ribonuclease Inhibitor"/>
    <property type="match status" value="3"/>
</dbReference>
<keyword evidence="6" id="KW-1133">Transmembrane helix</keyword>
<dbReference type="PROSITE" id="PS50853">
    <property type="entry name" value="FN3"/>
    <property type="match status" value="1"/>
</dbReference>
<dbReference type="InterPro" id="IPR003961">
    <property type="entry name" value="FN3_dom"/>
</dbReference>
<dbReference type="InterPro" id="IPR001611">
    <property type="entry name" value="Leu-rich_rpt"/>
</dbReference>
<evidence type="ECO:0000256" key="3">
    <source>
        <dbReference type="ARBA" id="ARBA00022737"/>
    </source>
</evidence>
<dbReference type="SUPFAM" id="SSF49265">
    <property type="entry name" value="Fibronectin type III"/>
    <property type="match status" value="1"/>
</dbReference>
<evidence type="ECO:0000256" key="2">
    <source>
        <dbReference type="ARBA" id="ARBA00022729"/>
    </source>
</evidence>
<accession>A0ABR1A298</accession>